<dbReference type="Gene3D" id="3.40.50.10490">
    <property type="entry name" value="Glucose-6-phosphate isomerase like protein, domain 1"/>
    <property type="match status" value="1"/>
</dbReference>
<gene>
    <name evidence="8" type="primary">kdsD</name>
    <name evidence="8" type="ORF">SIID45300_00595</name>
</gene>
<feature type="domain" description="CBS" evidence="6">
    <location>
        <begin position="267"/>
        <end position="319"/>
    </location>
</feature>
<evidence type="ECO:0000313" key="8">
    <source>
        <dbReference type="EMBL" id="GAB0056289.1"/>
    </source>
</evidence>
<evidence type="ECO:0000259" key="7">
    <source>
        <dbReference type="PROSITE" id="PS51464"/>
    </source>
</evidence>
<evidence type="ECO:0000256" key="1">
    <source>
        <dbReference type="ARBA" id="ARBA00008165"/>
    </source>
</evidence>
<comment type="similarity">
    <text evidence="1 4">Belongs to the SIS family. GutQ/KpsF subfamily.</text>
</comment>
<dbReference type="Proteomes" id="UP001628193">
    <property type="component" value="Unassembled WGS sequence"/>
</dbReference>
<dbReference type="InterPro" id="IPR001347">
    <property type="entry name" value="SIS_dom"/>
</dbReference>
<dbReference type="InterPro" id="IPR000644">
    <property type="entry name" value="CBS_dom"/>
</dbReference>
<dbReference type="InterPro" id="IPR046342">
    <property type="entry name" value="CBS_dom_sf"/>
</dbReference>
<dbReference type="PANTHER" id="PTHR42745">
    <property type="match status" value="1"/>
</dbReference>
<evidence type="ECO:0000259" key="6">
    <source>
        <dbReference type="PROSITE" id="PS51371"/>
    </source>
</evidence>
<keyword evidence="9" id="KW-1185">Reference proteome</keyword>
<sequence length="319" mass="34189">MMLERAREVLGIEAEAILAMGNRLDAGFERAVETLHACRGRIVVTGIGKSGMIGRKIAATLASTGAPAFFLHPAEGSHGDLGMVTRQDVVMILSNSGETGEVLALLPVFRRLGVPLIALVGKPESTLARMSDVALDIGVEREACPMGLAPTSSTTAALAMGDALAVCLLEKRDFGPEQFAFLHPGGSLGRRLLVRVADQMHTGVRIPQVSEQVSVRDALIEMTAKRFGMTGVVDERGRLTGVITDGDLRRLMERDADPLNRVTGEIMTRDPKVIAAEALAVEATRLMERLKITSLFVLSEEQVPVGVIHLHDLLEAGLM</sequence>
<dbReference type="Pfam" id="PF00571">
    <property type="entry name" value="CBS"/>
    <property type="match status" value="2"/>
</dbReference>
<reference evidence="8 9" key="1">
    <citation type="submission" date="2024-09" db="EMBL/GenBank/DDBJ databases">
        <title>Draft genome sequence of Candidatus Magnetaquicoccaceae bacterium FCR-1.</title>
        <authorList>
            <person name="Shimoshige H."/>
            <person name="Shimamura S."/>
            <person name="Taoka A."/>
            <person name="Kobayashi H."/>
            <person name="Maekawa T."/>
        </authorList>
    </citation>
    <scope>NUCLEOTIDE SEQUENCE [LARGE SCALE GENOMIC DNA]</scope>
    <source>
        <strain evidence="8 9">FCR-1</strain>
    </source>
</reference>
<evidence type="ECO:0000313" key="9">
    <source>
        <dbReference type="Proteomes" id="UP001628193"/>
    </source>
</evidence>
<feature type="domain" description="CBS" evidence="6">
    <location>
        <begin position="200"/>
        <end position="259"/>
    </location>
</feature>
<protein>
    <submittedName>
        <fullName evidence="8">Arabinose 5-phosphate isomerase KdsD</fullName>
        <ecNumber evidence="8">5.3.1.13</ecNumber>
    </submittedName>
</protein>
<evidence type="ECO:0000256" key="3">
    <source>
        <dbReference type="ARBA" id="ARBA00023122"/>
    </source>
</evidence>
<dbReference type="InterPro" id="IPR004800">
    <property type="entry name" value="KdsD/KpsF-type"/>
</dbReference>
<dbReference type="InterPro" id="IPR050986">
    <property type="entry name" value="GutQ/KpsF_isomerases"/>
</dbReference>
<feature type="domain" description="SIS" evidence="7">
    <location>
        <begin position="31"/>
        <end position="174"/>
    </location>
</feature>
<dbReference type="EMBL" id="BAAFGK010000002">
    <property type="protein sequence ID" value="GAB0056289.1"/>
    <property type="molecule type" value="Genomic_DNA"/>
</dbReference>
<dbReference type="PROSITE" id="PS51371">
    <property type="entry name" value="CBS"/>
    <property type="match status" value="2"/>
</dbReference>
<dbReference type="GO" id="GO:0019146">
    <property type="term" value="F:arabinose-5-phosphate isomerase activity"/>
    <property type="evidence" value="ECO:0007669"/>
    <property type="project" value="UniProtKB-EC"/>
</dbReference>
<keyword evidence="2" id="KW-0677">Repeat</keyword>
<dbReference type="InterPro" id="IPR035474">
    <property type="entry name" value="SIS_Kpsf"/>
</dbReference>
<evidence type="ECO:0000256" key="2">
    <source>
        <dbReference type="ARBA" id="ARBA00022737"/>
    </source>
</evidence>
<name>A0ABQ0C5X0_9PROT</name>
<evidence type="ECO:0000256" key="5">
    <source>
        <dbReference type="PROSITE-ProRule" id="PRU00703"/>
    </source>
</evidence>
<proteinExistence type="inferred from homology"/>
<evidence type="ECO:0000256" key="4">
    <source>
        <dbReference type="PIRNR" id="PIRNR004692"/>
    </source>
</evidence>
<dbReference type="PIRSF" id="PIRSF004692">
    <property type="entry name" value="KdsD_KpsF"/>
    <property type="match status" value="1"/>
</dbReference>
<dbReference type="CDD" id="cd04604">
    <property type="entry name" value="CBS_pair_SIS_assoc"/>
    <property type="match status" value="1"/>
</dbReference>
<dbReference type="CDD" id="cd05014">
    <property type="entry name" value="SIS_Kpsf"/>
    <property type="match status" value="1"/>
</dbReference>
<dbReference type="RefSeq" id="WP_420904001.1">
    <property type="nucleotide sequence ID" value="NZ_BAAFGK010000002.1"/>
</dbReference>
<dbReference type="EC" id="5.3.1.13" evidence="8"/>
<dbReference type="SUPFAM" id="SSF53697">
    <property type="entry name" value="SIS domain"/>
    <property type="match status" value="1"/>
</dbReference>
<dbReference type="Gene3D" id="3.10.580.10">
    <property type="entry name" value="CBS-domain"/>
    <property type="match status" value="1"/>
</dbReference>
<organism evidence="8 9">
    <name type="scientific">Candidatus Magnetaquiglobus chichijimensis</name>
    <dbReference type="NCBI Taxonomy" id="3141448"/>
    <lineage>
        <taxon>Bacteria</taxon>
        <taxon>Pseudomonadati</taxon>
        <taxon>Pseudomonadota</taxon>
        <taxon>Magnetococcia</taxon>
        <taxon>Magnetococcales</taxon>
        <taxon>Candidatus Magnetaquicoccaceae</taxon>
        <taxon>Candidatus Magnetaquiglobus</taxon>
    </lineage>
</organism>
<dbReference type="InterPro" id="IPR046348">
    <property type="entry name" value="SIS_dom_sf"/>
</dbReference>
<accession>A0ABQ0C5X0</accession>
<keyword evidence="3 5" id="KW-0129">CBS domain</keyword>
<dbReference type="SMART" id="SM00116">
    <property type="entry name" value="CBS"/>
    <property type="match status" value="2"/>
</dbReference>
<comment type="caution">
    <text evidence="8">The sequence shown here is derived from an EMBL/GenBank/DDBJ whole genome shotgun (WGS) entry which is preliminary data.</text>
</comment>
<keyword evidence="8" id="KW-0413">Isomerase</keyword>
<dbReference type="PANTHER" id="PTHR42745:SF1">
    <property type="entry name" value="ARABINOSE 5-PHOSPHATE ISOMERASE KDSD"/>
    <property type="match status" value="1"/>
</dbReference>
<dbReference type="NCBIfam" id="TIGR00393">
    <property type="entry name" value="kpsF"/>
    <property type="match status" value="1"/>
</dbReference>
<dbReference type="Pfam" id="PF01380">
    <property type="entry name" value="SIS"/>
    <property type="match status" value="1"/>
</dbReference>
<dbReference type="PROSITE" id="PS51464">
    <property type="entry name" value="SIS"/>
    <property type="match status" value="1"/>
</dbReference>